<comment type="caution">
    <text evidence="1">The sequence shown here is derived from an EMBL/GenBank/DDBJ whole genome shotgun (WGS) entry which is preliminary data.</text>
</comment>
<dbReference type="Proteomes" id="UP000306584">
    <property type="component" value="Unassembled WGS sequence"/>
</dbReference>
<dbReference type="EMBL" id="QZBD01000227">
    <property type="protein sequence ID" value="THY24008.1"/>
    <property type="molecule type" value="Genomic_DNA"/>
</dbReference>
<proteinExistence type="predicted"/>
<protein>
    <submittedName>
        <fullName evidence="1">Uncharacterized protein</fullName>
    </submittedName>
</protein>
<gene>
    <name evidence="1" type="ORF">D6D01_05762</name>
</gene>
<accession>A0A4S9L541</accession>
<name>A0A4S9L541_AURPU</name>
<evidence type="ECO:0000313" key="1">
    <source>
        <dbReference type="EMBL" id="THY24008.1"/>
    </source>
</evidence>
<organism evidence="1 2">
    <name type="scientific">Aureobasidium pullulans</name>
    <name type="common">Black yeast</name>
    <name type="synonym">Pullularia pullulans</name>
    <dbReference type="NCBI Taxonomy" id="5580"/>
    <lineage>
        <taxon>Eukaryota</taxon>
        <taxon>Fungi</taxon>
        <taxon>Dikarya</taxon>
        <taxon>Ascomycota</taxon>
        <taxon>Pezizomycotina</taxon>
        <taxon>Dothideomycetes</taxon>
        <taxon>Dothideomycetidae</taxon>
        <taxon>Dothideales</taxon>
        <taxon>Saccotheciaceae</taxon>
        <taxon>Aureobasidium</taxon>
    </lineage>
</organism>
<evidence type="ECO:0000313" key="2">
    <source>
        <dbReference type="Proteomes" id="UP000306584"/>
    </source>
</evidence>
<reference evidence="1 2" key="1">
    <citation type="submission" date="2018-10" db="EMBL/GenBank/DDBJ databases">
        <title>Fifty Aureobasidium pullulans genomes reveal a recombining polyextremotolerant generalist.</title>
        <authorList>
            <person name="Gostincar C."/>
            <person name="Turk M."/>
            <person name="Zajc J."/>
            <person name="Gunde-Cimerman N."/>
        </authorList>
    </citation>
    <scope>NUCLEOTIDE SEQUENCE [LARGE SCALE GENOMIC DNA]</scope>
    <source>
        <strain evidence="1 2">EXF-6604</strain>
    </source>
</reference>
<dbReference type="AlphaFoldDB" id="A0A4S9L541"/>
<sequence length="75" mass="8240">MATGIKSSAFDFRSPLVGFLDASPGQIDAPVDIYVVTNHEGVPYEDGQTKSAGRFAPEDQRRKIRALRHAENVHT</sequence>